<dbReference type="InterPro" id="IPR016177">
    <property type="entry name" value="DNA-bd_dom_sf"/>
</dbReference>
<comment type="subcellular location">
    <subcellularLocation>
        <location evidence="1">Nucleus</location>
    </subcellularLocation>
</comment>
<dbReference type="Gene3D" id="3.30.890.10">
    <property type="entry name" value="Methyl-cpg-binding Protein 2, Chain A"/>
    <property type="match status" value="1"/>
</dbReference>
<keyword evidence="4" id="KW-0804">Transcription</keyword>
<dbReference type="EMBL" id="PZQS01000009">
    <property type="protein sequence ID" value="PVD25028.1"/>
    <property type="molecule type" value="Genomic_DNA"/>
</dbReference>
<keyword evidence="3" id="KW-0238">DNA-binding</keyword>
<evidence type="ECO:0000313" key="9">
    <source>
        <dbReference type="Proteomes" id="UP000245119"/>
    </source>
</evidence>
<name>A0A2T7NV23_POMCA</name>
<protein>
    <recommendedName>
        <fullName evidence="7">MBD domain-containing protein</fullName>
    </recommendedName>
</protein>
<evidence type="ECO:0000256" key="6">
    <source>
        <dbReference type="SAM" id="MobiDB-lite"/>
    </source>
</evidence>
<dbReference type="PANTHER" id="PTHR12396">
    <property type="entry name" value="METHYL-CPG BINDING PROTEIN, MBD"/>
    <property type="match status" value="1"/>
</dbReference>
<evidence type="ECO:0000256" key="1">
    <source>
        <dbReference type="ARBA" id="ARBA00004123"/>
    </source>
</evidence>
<dbReference type="PANTHER" id="PTHR12396:SF0">
    <property type="entry name" value="METHYL-CPG BINDING DOMAIN PROTEIN-LIKE, ISOFORM C"/>
    <property type="match status" value="1"/>
</dbReference>
<evidence type="ECO:0000313" key="8">
    <source>
        <dbReference type="EMBL" id="PVD25028.1"/>
    </source>
</evidence>
<accession>A0A2T7NV23</accession>
<feature type="domain" description="MBD" evidence="7">
    <location>
        <begin position="86"/>
        <end position="157"/>
    </location>
</feature>
<dbReference type="SUPFAM" id="SSF54171">
    <property type="entry name" value="DNA-binding domain"/>
    <property type="match status" value="1"/>
</dbReference>
<gene>
    <name evidence="8" type="ORF">C0Q70_15525</name>
</gene>
<proteinExistence type="predicted"/>
<feature type="compositionally biased region" description="Basic residues" evidence="6">
    <location>
        <begin position="175"/>
        <end position="188"/>
    </location>
</feature>
<organism evidence="8 9">
    <name type="scientific">Pomacea canaliculata</name>
    <name type="common">Golden apple snail</name>
    <dbReference type="NCBI Taxonomy" id="400727"/>
    <lineage>
        <taxon>Eukaryota</taxon>
        <taxon>Metazoa</taxon>
        <taxon>Spiralia</taxon>
        <taxon>Lophotrochozoa</taxon>
        <taxon>Mollusca</taxon>
        <taxon>Gastropoda</taxon>
        <taxon>Caenogastropoda</taxon>
        <taxon>Architaenioglossa</taxon>
        <taxon>Ampullarioidea</taxon>
        <taxon>Ampullariidae</taxon>
        <taxon>Pomacea</taxon>
    </lineage>
</organism>
<dbReference type="STRING" id="400727.A0A2T7NV23"/>
<dbReference type="GO" id="GO:0008327">
    <property type="term" value="F:methyl-CpG binding"/>
    <property type="evidence" value="ECO:0007669"/>
    <property type="project" value="TreeGrafter"/>
</dbReference>
<evidence type="ECO:0000256" key="3">
    <source>
        <dbReference type="ARBA" id="ARBA00023125"/>
    </source>
</evidence>
<dbReference type="GO" id="GO:0005654">
    <property type="term" value="C:nucleoplasm"/>
    <property type="evidence" value="ECO:0007669"/>
    <property type="project" value="UniProtKB-ARBA"/>
</dbReference>
<evidence type="ECO:0000256" key="5">
    <source>
        <dbReference type="ARBA" id="ARBA00023242"/>
    </source>
</evidence>
<comment type="caution">
    <text evidence="8">The sequence shown here is derived from an EMBL/GenBank/DDBJ whole genome shotgun (WGS) entry which is preliminary data.</text>
</comment>
<keyword evidence="2" id="KW-0805">Transcription regulation</keyword>
<reference evidence="8 9" key="1">
    <citation type="submission" date="2018-04" db="EMBL/GenBank/DDBJ databases">
        <title>The genome of golden apple snail Pomacea canaliculata provides insight into stress tolerance and invasive adaptation.</title>
        <authorList>
            <person name="Liu C."/>
            <person name="Liu B."/>
            <person name="Ren Y."/>
            <person name="Zhang Y."/>
            <person name="Wang H."/>
            <person name="Li S."/>
            <person name="Jiang F."/>
            <person name="Yin L."/>
            <person name="Zhang G."/>
            <person name="Qian W."/>
            <person name="Fan W."/>
        </authorList>
    </citation>
    <scope>NUCLEOTIDE SEQUENCE [LARGE SCALE GENOMIC DNA]</scope>
    <source>
        <strain evidence="8">SZHN2017</strain>
        <tissue evidence="8">Muscle</tissue>
    </source>
</reference>
<feature type="region of interest" description="Disordered" evidence="6">
    <location>
        <begin position="158"/>
        <end position="188"/>
    </location>
</feature>
<evidence type="ECO:0000259" key="7">
    <source>
        <dbReference type="PROSITE" id="PS50982"/>
    </source>
</evidence>
<dbReference type="GO" id="GO:0006346">
    <property type="term" value="P:DNA methylation-dependent constitutive heterochromatin formation"/>
    <property type="evidence" value="ECO:0007669"/>
    <property type="project" value="TreeGrafter"/>
</dbReference>
<dbReference type="SMART" id="SM00391">
    <property type="entry name" value="MBD"/>
    <property type="match status" value="1"/>
</dbReference>
<keyword evidence="5" id="KW-0539">Nucleus</keyword>
<dbReference type="GO" id="GO:0000122">
    <property type="term" value="P:negative regulation of transcription by RNA polymerase II"/>
    <property type="evidence" value="ECO:0007669"/>
    <property type="project" value="TreeGrafter"/>
</dbReference>
<keyword evidence="9" id="KW-1185">Reference proteome</keyword>
<evidence type="ECO:0000256" key="2">
    <source>
        <dbReference type="ARBA" id="ARBA00023015"/>
    </source>
</evidence>
<dbReference type="AlphaFoldDB" id="A0A2T7NV23"/>
<sequence>MSAEEDRLCLIDLEYFFPSSLLEIVELECKIVEESRSHSPGDVDSDVELLLEEENVETSAHQSHSLEEVTTDVEVLPEEKTLRTPAHRDTSSTHRLPEGWRGEGVVRKGGRCAGRCDVYIYSPGGTKFRSRTELKRYCVKKKINFGVDLFALVQNQPASRPWEKDEIPNEECQPPKRKRGRPPKIRHP</sequence>
<dbReference type="InterPro" id="IPR001739">
    <property type="entry name" value="Methyl_CpG_DNA-bd"/>
</dbReference>
<dbReference type="PROSITE" id="PS50982">
    <property type="entry name" value="MBD"/>
    <property type="match status" value="1"/>
</dbReference>
<dbReference type="Pfam" id="PF01429">
    <property type="entry name" value="MBD"/>
    <property type="match status" value="1"/>
</dbReference>
<dbReference type="Proteomes" id="UP000245119">
    <property type="component" value="Linkage Group LG9"/>
</dbReference>
<evidence type="ECO:0000256" key="4">
    <source>
        <dbReference type="ARBA" id="ARBA00023163"/>
    </source>
</evidence>